<evidence type="ECO:0000259" key="6">
    <source>
        <dbReference type="Pfam" id="PF04542"/>
    </source>
</evidence>
<dbReference type="CDD" id="cd06171">
    <property type="entry name" value="Sigma70_r4"/>
    <property type="match status" value="1"/>
</dbReference>
<proteinExistence type="inferred from homology"/>
<reference evidence="8 9" key="1">
    <citation type="journal article" date="2016" name="Nat. Commun.">
        <title>Thousands of microbial genomes shed light on interconnected biogeochemical processes in an aquifer system.</title>
        <authorList>
            <person name="Anantharaman K."/>
            <person name="Brown C.T."/>
            <person name="Hug L.A."/>
            <person name="Sharon I."/>
            <person name="Castelle C.J."/>
            <person name="Probst A.J."/>
            <person name="Thomas B.C."/>
            <person name="Singh A."/>
            <person name="Wilkins M.J."/>
            <person name="Karaoz U."/>
            <person name="Brodie E.L."/>
            <person name="Williams K.H."/>
            <person name="Hubbard S.S."/>
            <person name="Banfield J.F."/>
        </authorList>
    </citation>
    <scope>NUCLEOTIDE SEQUENCE [LARGE SCALE GENOMIC DNA]</scope>
</reference>
<dbReference type="Gene3D" id="1.10.10.10">
    <property type="entry name" value="Winged helix-like DNA-binding domain superfamily/Winged helix DNA-binding domain"/>
    <property type="match status" value="1"/>
</dbReference>
<evidence type="ECO:0000256" key="2">
    <source>
        <dbReference type="ARBA" id="ARBA00023015"/>
    </source>
</evidence>
<evidence type="ECO:0000256" key="4">
    <source>
        <dbReference type="ARBA" id="ARBA00023125"/>
    </source>
</evidence>
<dbReference type="PANTHER" id="PTHR43133">
    <property type="entry name" value="RNA POLYMERASE ECF-TYPE SIGMA FACTO"/>
    <property type="match status" value="1"/>
</dbReference>
<dbReference type="Pfam" id="PF08281">
    <property type="entry name" value="Sigma70_r4_2"/>
    <property type="match status" value="1"/>
</dbReference>
<evidence type="ECO:0008006" key="10">
    <source>
        <dbReference type="Google" id="ProtNLM"/>
    </source>
</evidence>
<dbReference type="Pfam" id="PF04542">
    <property type="entry name" value="Sigma70_r2"/>
    <property type="match status" value="1"/>
</dbReference>
<feature type="domain" description="RNA polymerase sigma-70 region 2" evidence="6">
    <location>
        <begin position="37"/>
        <end position="101"/>
    </location>
</feature>
<accession>A0A1F6CIW2</accession>
<evidence type="ECO:0000259" key="7">
    <source>
        <dbReference type="Pfam" id="PF08281"/>
    </source>
</evidence>
<gene>
    <name evidence="8" type="ORF">A2678_00925</name>
</gene>
<evidence type="ECO:0000313" key="8">
    <source>
        <dbReference type="EMBL" id="OGG49176.1"/>
    </source>
</evidence>
<keyword evidence="4" id="KW-0238">DNA-binding</keyword>
<dbReference type="STRING" id="1798481.A2678_00925"/>
<dbReference type="InterPro" id="IPR036388">
    <property type="entry name" value="WH-like_DNA-bd_sf"/>
</dbReference>
<comment type="similarity">
    <text evidence="1">Belongs to the sigma-70 factor family. ECF subfamily.</text>
</comment>
<dbReference type="GO" id="GO:0016987">
    <property type="term" value="F:sigma factor activity"/>
    <property type="evidence" value="ECO:0007669"/>
    <property type="project" value="UniProtKB-KW"/>
</dbReference>
<comment type="caution">
    <text evidence="8">The sequence shown here is derived from an EMBL/GenBank/DDBJ whole genome shotgun (WGS) entry which is preliminary data.</text>
</comment>
<dbReference type="EMBL" id="MFKU01000004">
    <property type="protein sequence ID" value="OGG49176.1"/>
    <property type="molecule type" value="Genomic_DNA"/>
</dbReference>
<dbReference type="Proteomes" id="UP000178815">
    <property type="component" value="Unassembled WGS sequence"/>
</dbReference>
<keyword evidence="3" id="KW-0731">Sigma factor</keyword>
<name>A0A1F6CIW2_9BACT</name>
<protein>
    <recommendedName>
        <fullName evidence="10">HTH luxR-type domain-containing protein</fullName>
    </recommendedName>
</protein>
<keyword evidence="2" id="KW-0805">Transcription regulation</keyword>
<dbReference type="GO" id="GO:0006352">
    <property type="term" value="P:DNA-templated transcription initiation"/>
    <property type="evidence" value="ECO:0007669"/>
    <property type="project" value="InterPro"/>
</dbReference>
<organism evidence="8 9">
    <name type="scientific">Candidatus Kaiserbacteria bacterium RIFCSPHIGHO2_01_FULL_53_31</name>
    <dbReference type="NCBI Taxonomy" id="1798481"/>
    <lineage>
        <taxon>Bacteria</taxon>
        <taxon>Candidatus Kaiseribacteriota</taxon>
    </lineage>
</organism>
<dbReference type="InterPro" id="IPR013325">
    <property type="entry name" value="RNA_pol_sigma_r2"/>
</dbReference>
<dbReference type="SUPFAM" id="SSF88946">
    <property type="entry name" value="Sigma2 domain of RNA polymerase sigma factors"/>
    <property type="match status" value="1"/>
</dbReference>
<sequence>MIQGIMSFSSFAEDLGALSDAEVLARSQKEPELFAVLVRRYERPLLRRAKSILRSPEDAEEAVQDAFTRMYLYADRYTPQEGAGFSSWAYTILNRVAYTKYKVAVVAHSRYAELVPEQYESLPDARAEFLEDLSIRNEVIAALAKLPETAARILKLQFIQGKTQEEIAQSENLSIPAVKTRVHRAKRLFKKAYDEQHYE</sequence>
<dbReference type="SUPFAM" id="SSF88659">
    <property type="entry name" value="Sigma3 and sigma4 domains of RNA polymerase sigma factors"/>
    <property type="match status" value="1"/>
</dbReference>
<dbReference type="InterPro" id="IPR039425">
    <property type="entry name" value="RNA_pol_sigma-70-like"/>
</dbReference>
<evidence type="ECO:0000256" key="1">
    <source>
        <dbReference type="ARBA" id="ARBA00010641"/>
    </source>
</evidence>
<evidence type="ECO:0000256" key="5">
    <source>
        <dbReference type="ARBA" id="ARBA00023163"/>
    </source>
</evidence>
<dbReference type="NCBIfam" id="TIGR02937">
    <property type="entry name" value="sigma70-ECF"/>
    <property type="match status" value="1"/>
</dbReference>
<dbReference type="InterPro" id="IPR013324">
    <property type="entry name" value="RNA_pol_sigma_r3/r4-like"/>
</dbReference>
<dbReference type="InterPro" id="IPR007627">
    <property type="entry name" value="RNA_pol_sigma70_r2"/>
</dbReference>
<dbReference type="GO" id="GO:0003677">
    <property type="term" value="F:DNA binding"/>
    <property type="evidence" value="ECO:0007669"/>
    <property type="project" value="UniProtKB-KW"/>
</dbReference>
<evidence type="ECO:0000256" key="3">
    <source>
        <dbReference type="ARBA" id="ARBA00023082"/>
    </source>
</evidence>
<dbReference type="InterPro" id="IPR013249">
    <property type="entry name" value="RNA_pol_sigma70_r4_t2"/>
</dbReference>
<dbReference type="AlphaFoldDB" id="A0A1F6CIW2"/>
<dbReference type="InterPro" id="IPR014284">
    <property type="entry name" value="RNA_pol_sigma-70_dom"/>
</dbReference>
<feature type="domain" description="RNA polymerase sigma factor 70 region 4 type 2" evidence="7">
    <location>
        <begin position="137"/>
        <end position="187"/>
    </location>
</feature>
<dbReference type="Gene3D" id="1.10.1740.10">
    <property type="match status" value="1"/>
</dbReference>
<keyword evidence="5" id="KW-0804">Transcription</keyword>
<evidence type="ECO:0000313" key="9">
    <source>
        <dbReference type="Proteomes" id="UP000178815"/>
    </source>
</evidence>
<dbReference type="PANTHER" id="PTHR43133:SF8">
    <property type="entry name" value="RNA POLYMERASE SIGMA FACTOR HI_1459-RELATED"/>
    <property type="match status" value="1"/>
</dbReference>